<name>A0ABR8KU49_9SPHN</name>
<dbReference type="InterPro" id="IPR011473">
    <property type="entry name" value="DUF1579"/>
</dbReference>
<feature type="chain" id="PRO_5046541613" evidence="1">
    <location>
        <begin position="20"/>
        <end position="172"/>
    </location>
</feature>
<gene>
    <name evidence="2" type="ORF">IB285_10045</name>
</gene>
<sequence length="172" mass="18778">MTIRTLAFALAIACSPAIASAEKTDSSSDLDALRFLAGSCWTAAFPDGGATDTHCWEAMLGDAFIRDVHVVNGRSQPYSGESIYGVDPETGEFGYTYYNSLGGISSGRVVVFDDRIEFPGETHTTTEGETIVMRSIMRRTGDDSYSMTTEQETPEGWRTLWSMQFERAGDAP</sequence>
<evidence type="ECO:0000313" key="2">
    <source>
        <dbReference type="EMBL" id="MBD2842598.1"/>
    </source>
</evidence>
<dbReference type="Proteomes" id="UP000635384">
    <property type="component" value="Unassembled WGS sequence"/>
</dbReference>
<keyword evidence="3" id="KW-1185">Reference proteome</keyword>
<reference evidence="2 3" key="1">
    <citation type="submission" date="2020-09" db="EMBL/GenBank/DDBJ databases">
        <authorList>
            <person name="Yoon J.-W."/>
        </authorList>
    </citation>
    <scope>NUCLEOTIDE SEQUENCE [LARGE SCALE GENOMIC DNA]</scope>
    <source>
        <strain evidence="2 3">KMU-140</strain>
    </source>
</reference>
<evidence type="ECO:0000313" key="3">
    <source>
        <dbReference type="Proteomes" id="UP000635384"/>
    </source>
</evidence>
<proteinExistence type="predicted"/>
<feature type="signal peptide" evidence="1">
    <location>
        <begin position="1"/>
        <end position="19"/>
    </location>
</feature>
<dbReference type="EMBL" id="JACXLC010000001">
    <property type="protein sequence ID" value="MBD2842598.1"/>
    <property type="molecule type" value="Genomic_DNA"/>
</dbReference>
<organism evidence="2 3">
    <name type="scientific">Erythrobacter rubeus</name>
    <dbReference type="NCBI Taxonomy" id="2760803"/>
    <lineage>
        <taxon>Bacteria</taxon>
        <taxon>Pseudomonadati</taxon>
        <taxon>Pseudomonadota</taxon>
        <taxon>Alphaproteobacteria</taxon>
        <taxon>Sphingomonadales</taxon>
        <taxon>Erythrobacteraceae</taxon>
        <taxon>Erythrobacter/Porphyrobacter group</taxon>
        <taxon>Erythrobacter</taxon>
    </lineage>
</organism>
<accession>A0ABR8KU49</accession>
<protein>
    <submittedName>
        <fullName evidence="2">DUF1579 family protein</fullName>
    </submittedName>
</protein>
<comment type="caution">
    <text evidence="2">The sequence shown here is derived from an EMBL/GenBank/DDBJ whole genome shotgun (WGS) entry which is preliminary data.</text>
</comment>
<dbReference type="Pfam" id="PF07617">
    <property type="entry name" value="DUF1579"/>
    <property type="match status" value="1"/>
</dbReference>
<evidence type="ECO:0000256" key="1">
    <source>
        <dbReference type="SAM" id="SignalP"/>
    </source>
</evidence>
<keyword evidence="1" id="KW-0732">Signal</keyword>
<dbReference type="RefSeq" id="WP_190788044.1">
    <property type="nucleotide sequence ID" value="NZ_JACXLC010000001.1"/>
</dbReference>